<dbReference type="RefSeq" id="WP_189823788.1">
    <property type="nucleotide sequence ID" value="NZ_BMVC01000004.1"/>
</dbReference>
<dbReference type="EMBL" id="BMVC01000004">
    <property type="protein sequence ID" value="GHC91652.1"/>
    <property type="molecule type" value="Genomic_DNA"/>
</dbReference>
<dbReference type="InterPro" id="IPR006311">
    <property type="entry name" value="TAT_signal"/>
</dbReference>
<dbReference type="Proteomes" id="UP000638353">
    <property type="component" value="Unassembled WGS sequence"/>
</dbReference>
<accession>A0A919C9I3</accession>
<name>A0A919C9I3_9ACTN</name>
<feature type="signal peptide" evidence="1">
    <location>
        <begin position="1"/>
        <end position="20"/>
    </location>
</feature>
<dbReference type="AlphaFoldDB" id="A0A919C9I3"/>
<reference evidence="2" key="2">
    <citation type="submission" date="2020-09" db="EMBL/GenBank/DDBJ databases">
        <authorList>
            <person name="Sun Q."/>
            <person name="Ohkuma M."/>
        </authorList>
    </citation>
    <scope>NUCLEOTIDE SEQUENCE</scope>
    <source>
        <strain evidence="2">JCM 4637</strain>
    </source>
</reference>
<proteinExistence type="predicted"/>
<dbReference type="PROSITE" id="PS51318">
    <property type="entry name" value="TAT"/>
    <property type="match status" value="1"/>
</dbReference>
<keyword evidence="1" id="KW-0732">Signal</keyword>
<feature type="chain" id="PRO_5038599661" evidence="1">
    <location>
        <begin position="21"/>
        <end position="156"/>
    </location>
</feature>
<reference evidence="2" key="1">
    <citation type="journal article" date="2014" name="Int. J. Syst. Evol. Microbiol.">
        <title>Complete genome sequence of Corynebacterium casei LMG S-19264T (=DSM 44701T), isolated from a smear-ripened cheese.</title>
        <authorList>
            <consortium name="US DOE Joint Genome Institute (JGI-PGF)"/>
            <person name="Walter F."/>
            <person name="Albersmeier A."/>
            <person name="Kalinowski J."/>
            <person name="Ruckert C."/>
        </authorList>
    </citation>
    <scope>NUCLEOTIDE SEQUENCE</scope>
    <source>
        <strain evidence="2">JCM 4637</strain>
    </source>
</reference>
<comment type="caution">
    <text evidence="2">The sequence shown here is derived from an EMBL/GenBank/DDBJ whole genome shotgun (WGS) entry which is preliminary data.</text>
</comment>
<evidence type="ECO:0000256" key="1">
    <source>
        <dbReference type="SAM" id="SignalP"/>
    </source>
</evidence>
<dbReference type="Gene3D" id="3.10.450.50">
    <property type="match status" value="1"/>
</dbReference>
<organism evidence="2 3">
    <name type="scientific">Streptomyces finlayi</name>
    <dbReference type="NCBI Taxonomy" id="67296"/>
    <lineage>
        <taxon>Bacteria</taxon>
        <taxon>Bacillati</taxon>
        <taxon>Actinomycetota</taxon>
        <taxon>Actinomycetes</taxon>
        <taxon>Kitasatosporales</taxon>
        <taxon>Streptomycetaceae</taxon>
        <taxon>Streptomyces</taxon>
    </lineage>
</organism>
<sequence length="156" mass="16845">MNTQRNLLAQAALISALALAAPLATTPASATASDPAPAVQGETRTPATEVNHFFKAYRKAAQGSGPQAPEQVRKAHLTAELDARLTAWAEENHADPVMRAQNIPKDWKVRNHGQTATTATVIVTEIWGASPDTEVWYTVRRSDLKITDLTDPPLRG</sequence>
<protein>
    <submittedName>
        <fullName evidence="2">Uncharacterized protein</fullName>
    </submittedName>
</protein>
<evidence type="ECO:0000313" key="3">
    <source>
        <dbReference type="Proteomes" id="UP000638353"/>
    </source>
</evidence>
<gene>
    <name evidence="2" type="ORF">GCM10010334_26890</name>
</gene>
<evidence type="ECO:0000313" key="2">
    <source>
        <dbReference type="EMBL" id="GHC91652.1"/>
    </source>
</evidence>